<gene>
    <name evidence="2" type="ORF">AK812_SmicGene37190</name>
</gene>
<evidence type="ECO:0000256" key="1">
    <source>
        <dbReference type="SAM" id="MobiDB-lite"/>
    </source>
</evidence>
<dbReference type="OrthoDB" id="10303724at2759"/>
<evidence type="ECO:0000313" key="2">
    <source>
        <dbReference type="EMBL" id="OLP82172.1"/>
    </source>
</evidence>
<dbReference type="EMBL" id="LSRX01001218">
    <property type="protein sequence ID" value="OLP82172.1"/>
    <property type="molecule type" value="Genomic_DNA"/>
</dbReference>
<accession>A0A1Q9CGW1</accession>
<dbReference type="Proteomes" id="UP000186817">
    <property type="component" value="Unassembled WGS sequence"/>
</dbReference>
<organism evidence="2 3">
    <name type="scientific">Symbiodinium microadriaticum</name>
    <name type="common">Dinoflagellate</name>
    <name type="synonym">Zooxanthella microadriatica</name>
    <dbReference type="NCBI Taxonomy" id="2951"/>
    <lineage>
        <taxon>Eukaryota</taxon>
        <taxon>Sar</taxon>
        <taxon>Alveolata</taxon>
        <taxon>Dinophyceae</taxon>
        <taxon>Suessiales</taxon>
        <taxon>Symbiodiniaceae</taxon>
        <taxon>Symbiodinium</taxon>
    </lineage>
</organism>
<name>A0A1Q9CGW1_SYMMI</name>
<protein>
    <submittedName>
        <fullName evidence="2">Uncharacterized protein</fullName>
    </submittedName>
</protein>
<dbReference type="AlphaFoldDB" id="A0A1Q9CGW1"/>
<reference evidence="2 3" key="1">
    <citation type="submission" date="2016-02" db="EMBL/GenBank/DDBJ databases">
        <title>Genome analysis of coral dinoflagellate symbionts highlights evolutionary adaptations to a symbiotic lifestyle.</title>
        <authorList>
            <person name="Aranda M."/>
            <person name="Li Y."/>
            <person name="Liew Y.J."/>
            <person name="Baumgarten S."/>
            <person name="Simakov O."/>
            <person name="Wilson M."/>
            <person name="Piel J."/>
            <person name="Ashoor H."/>
            <person name="Bougouffa S."/>
            <person name="Bajic V.B."/>
            <person name="Ryu T."/>
            <person name="Ravasi T."/>
            <person name="Bayer T."/>
            <person name="Micklem G."/>
            <person name="Kim H."/>
            <person name="Bhak J."/>
            <person name="Lajeunesse T.C."/>
            <person name="Voolstra C.R."/>
        </authorList>
    </citation>
    <scope>NUCLEOTIDE SEQUENCE [LARGE SCALE GENOMIC DNA]</scope>
    <source>
        <strain evidence="2 3">CCMP2467</strain>
    </source>
</reference>
<comment type="caution">
    <text evidence="2">The sequence shown here is derived from an EMBL/GenBank/DDBJ whole genome shotgun (WGS) entry which is preliminary data.</text>
</comment>
<sequence>MVYNVYKKRDRTQSIHQTTVRNACAVCANIITSTMTHLEPKLAQERPVEEHFSRIKAPYRVQPTLRDALFCLAQLNGRQAKQLEKEAVDSLLAAQTFSCSTFRHSTPGCARQGRPASFAVAQAAEAEKNFEIVRNPGGAHRMWAEQMEENTLGDGRAGAPDGVTRTLPP</sequence>
<keyword evidence="3" id="KW-1185">Reference proteome</keyword>
<evidence type="ECO:0000313" key="3">
    <source>
        <dbReference type="Proteomes" id="UP000186817"/>
    </source>
</evidence>
<proteinExistence type="predicted"/>
<feature type="region of interest" description="Disordered" evidence="1">
    <location>
        <begin position="150"/>
        <end position="169"/>
    </location>
</feature>